<comment type="caution">
    <text evidence="2">The sequence shown here is derived from an EMBL/GenBank/DDBJ whole genome shotgun (WGS) entry which is preliminary data.</text>
</comment>
<gene>
    <name evidence="2" type="ORF">EJ04DRAFT_512062</name>
</gene>
<evidence type="ECO:0000313" key="2">
    <source>
        <dbReference type="EMBL" id="KAF2735065.1"/>
    </source>
</evidence>
<evidence type="ECO:0000256" key="1">
    <source>
        <dbReference type="SAM" id="MobiDB-lite"/>
    </source>
</evidence>
<dbReference type="Proteomes" id="UP000799444">
    <property type="component" value="Unassembled WGS sequence"/>
</dbReference>
<dbReference type="EMBL" id="ML996140">
    <property type="protein sequence ID" value="KAF2735065.1"/>
    <property type="molecule type" value="Genomic_DNA"/>
</dbReference>
<accession>A0A9P4QZ13</accession>
<keyword evidence="3" id="KW-1185">Reference proteome</keyword>
<evidence type="ECO:0000313" key="3">
    <source>
        <dbReference type="Proteomes" id="UP000799444"/>
    </source>
</evidence>
<feature type="compositionally biased region" description="Low complexity" evidence="1">
    <location>
        <begin position="1"/>
        <end position="22"/>
    </location>
</feature>
<name>A0A9P4QZ13_9PLEO</name>
<reference evidence="2" key="1">
    <citation type="journal article" date="2020" name="Stud. Mycol.">
        <title>101 Dothideomycetes genomes: a test case for predicting lifestyles and emergence of pathogens.</title>
        <authorList>
            <person name="Haridas S."/>
            <person name="Albert R."/>
            <person name="Binder M."/>
            <person name="Bloem J."/>
            <person name="Labutti K."/>
            <person name="Salamov A."/>
            <person name="Andreopoulos B."/>
            <person name="Baker S."/>
            <person name="Barry K."/>
            <person name="Bills G."/>
            <person name="Bluhm B."/>
            <person name="Cannon C."/>
            <person name="Castanera R."/>
            <person name="Culley D."/>
            <person name="Daum C."/>
            <person name="Ezra D."/>
            <person name="Gonzalez J."/>
            <person name="Henrissat B."/>
            <person name="Kuo A."/>
            <person name="Liang C."/>
            <person name="Lipzen A."/>
            <person name="Lutzoni F."/>
            <person name="Magnuson J."/>
            <person name="Mondo S."/>
            <person name="Nolan M."/>
            <person name="Ohm R."/>
            <person name="Pangilinan J."/>
            <person name="Park H.-J."/>
            <person name="Ramirez L."/>
            <person name="Alfaro M."/>
            <person name="Sun H."/>
            <person name="Tritt A."/>
            <person name="Yoshinaga Y."/>
            <person name="Zwiers L.-H."/>
            <person name="Turgeon B."/>
            <person name="Goodwin S."/>
            <person name="Spatafora J."/>
            <person name="Crous P."/>
            <person name="Grigoriev I."/>
        </authorList>
    </citation>
    <scope>NUCLEOTIDE SEQUENCE</scope>
    <source>
        <strain evidence="2">CBS 125425</strain>
    </source>
</reference>
<dbReference type="AlphaFoldDB" id="A0A9P4QZ13"/>
<protein>
    <submittedName>
        <fullName evidence="2">Uncharacterized protein</fullName>
    </submittedName>
</protein>
<feature type="region of interest" description="Disordered" evidence="1">
    <location>
        <begin position="1"/>
        <end position="41"/>
    </location>
</feature>
<sequence>MDESLTAVAASAASPGPEPSHSTVPQPLAAAGRQPPGPVTAVRLPTSTRVHALYGVAAPSPVTSALRLVLASSPARSPQSS</sequence>
<proteinExistence type="predicted"/>
<organism evidence="2 3">
    <name type="scientific">Polyplosphaeria fusca</name>
    <dbReference type="NCBI Taxonomy" id="682080"/>
    <lineage>
        <taxon>Eukaryota</taxon>
        <taxon>Fungi</taxon>
        <taxon>Dikarya</taxon>
        <taxon>Ascomycota</taxon>
        <taxon>Pezizomycotina</taxon>
        <taxon>Dothideomycetes</taxon>
        <taxon>Pleosporomycetidae</taxon>
        <taxon>Pleosporales</taxon>
        <taxon>Tetraplosphaeriaceae</taxon>
        <taxon>Polyplosphaeria</taxon>
    </lineage>
</organism>